<comment type="caution">
    <text evidence="2">The sequence shown here is derived from an EMBL/GenBank/DDBJ whole genome shotgun (WGS) entry which is preliminary data.</text>
</comment>
<proteinExistence type="predicted"/>
<evidence type="ECO:0000313" key="2">
    <source>
        <dbReference type="EMBL" id="PZG34330.1"/>
    </source>
</evidence>
<protein>
    <submittedName>
        <fullName evidence="2">NADPH-dependent FMN reductase</fullName>
    </submittedName>
</protein>
<dbReference type="InterPro" id="IPR029039">
    <property type="entry name" value="Flavoprotein-like_sf"/>
</dbReference>
<dbReference type="Gene3D" id="3.40.50.360">
    <property type="match status" value="1"/>
</dbReference>
<dbReference type="RefSeq" id="WP_111170453.1">
    <property type="nucleotide sequence ID" value="NZ_POUA01000286.1"/>
</dbReference>
<dbReference type="PANTHER" id="PTHR30543:SF21">
    <property type="entry name" value="NAD(P)H-DEPENDENT FMN REDUCTASE LOT6"/>
    <property type="match status" value="1"/>
</dbReference>
<dbReference type="SUPFAM" id="SSF52218">
    <property type="entry name" value="Flavoproteins"/>
    <property type="match status" value="1"/>
</dbReference>
<feature type="domain" description="NADPH-dependent FMN reductase-like" evidence="1">
    <location>
        <begin position="1"/>
        <end position="140"/>
    </location>
</feature>
<evidence type="ECO:0000313" key="3">
    <source>
        <dbReference type="Proteomes" id="UP000248544"/>
    </source>
</evidence>
<reference evidence="2 3" key="1">
    <citation type="submission" date="2018-01" db="EMBL/GenBank/DDBJ databases">
        <title>Draft genome sequence of Sphaerisporangium sp. 7K107.</title>
        <authorList>
            <person name="Sahin N."/>
            <person name="Saygin H."/>
            <person name="Ay H."/>
        </authorList>
    </citation>
    <scope>NUCLEOTIDE SEQUENCE [LARGE SCALE GENOMIC DNA]</scope>
    <source>
        <strain evidence="2 3">7K107</strain>
    </source>
</reference>
<dbReference type="GO" id="GO:0010181">
    <property type="term" value="F:FMN binding"/>
    <property type="evidence" value="ECO:0007669"/>
    <property type="project" value="TreeGrafter"/>
</dbReference>
<organism evidence="2 3">
    <name type="scientific">Spongiactinospora gelatinilytica</name>
    <dbReference type="NCBI Taxonomy" id="2666298"/>
    <lineage>
        <taxon>Bacteria</taxon>
        <taxon>Bacillati</taxon>
        <taxon>Actinomycetota</taxon>
        <taxon>Actinomycetes</taxon>
        <taxon>Streptosporangiales</taxon>
        <taxon>Streptosporangiaceae</taxon>
        <taxon>Spongiactinospora</taxon>
    </lineage>
</organism>
<dbReference type="Proteomes" id="UP000248544">
    <property type="component" value="Unassembled WGS sequence"/>
</dbReference>
<name>A0A2W2GA71_9ACTN</name>
<gene>
    <name evidence="2" type="ORF">C1I98_28260</name>
</gene>
<dbReference type="AlphaFoldDB" id="A0A2W2GA71"/>
<dbReference type="GO" id="GO:0016491">
    <property type="term" value="F:oxidoreductase activity"/>
    <property type="evidence" value="ECO:0007669"/>
    <property type="project" value="InterPro"/>
</dbReference>
<dbReference type="InterPro" id="IPR050712">
    <property type="entry name" value="NAD(P)H-dep_reductase"/>
</dbReference>
<accession>A0A2W2GA71</accession>
<dbReference type="EMBL" id="POUA01000286">
    <property type="protein sequence ID" value="PZG34330.1"/>
    <property type="molecule type" value="Genomic_DNA"/>
</dbReference>
<keyword evidence="3" id="KW-1185">Reference proteome</keyword>
<dbReference type="PANTHER" id="PTHR30543">
    <property type="entry name" value="CHROMATE REDUCTASE"/>
    <property type="match status" value="1"/>
</dbReference>
<dbReference type="InterPro" id="IPR005025">
    <property type="entry name" value="FMN_Rdtase-like_dom"/>
</dbReference>
<sequence length="185" mass="19403">MNLLLISGSTRAGSTNTAVVRAVPELLGTAVRCLAYLDLTKLPHFNPDDDVDPLPAEVVRLRALIAEADALLFCTPEYAGDLPGSMKNLLDWTVGGVEIVGKPAGWINISSSTTGAQGAHRALRVVLGYTGAAVVDEACVRVPVGRGDVSSETGEIDALQVREELGRAAHQIIKVLDGASATHPR</sequence>
<evidence type="ECO:0000259" key="1">
    <source>
        <dbReference type="Pfam" id="PF03358"/>
    </source>
</evidence>
<dbReference type="Pfam" id="PF03358">
    <property type="entry name" value="FMN_red"/>
    <property type="match status" value="1"/>
</dbReference>
<dbReference type="GO" id="GO:0005829">
    <property type="term" value="C:cytosol"/>
    <property type="evidence" value="ECO:0007669"/>
    <property type="project" value="TreeGrafter"/>
</dbReference>